<reference evidence="1 2" key="1">
    <citation type="submission" date="2016-10" db="EMBL/GenBank/DDBJ databases">
        <title>Rodentibacter gen. nov. and new species.</title>
        <authorList>
            <person name="Christensen H."/>
        </authorList>
    </citation>
    <scope>NUCLEOTIDE SEQUENCE [LARGE SCALE GENOMIC DNA]</scope>
    <source>
        <strain evidence="1 2">H1987082031</strain>
    </source>
</reference>
<evidence type="ECO:0000313" key="1">
    <source>
        <dbReference type="EMBL" id="OOF47815.1"/>
    </source>
</evidence>
<gene>
    <name evidence="1" type="ORF">BKK52_07815</name>
</gene>
<organism evidence="1 2">
    <name type="scientific">Rodentibacter trehalosifermentans</name>
    <dbReference type="NCBI Taxonomy" id="1908263"/>
    <lineage>
        <taxon>Bacteria</taxon>
        <taxon>Pseudomonadati</taxon>
        <taxon>Pseudomonadota</taxon>
        <taxon>Gammaproteobacteria</taxon>
        <taxon>Pasteurellales</taxon>
        <taxon>Pasteurellaceae</taxon>
        <taxon>Rodentibacter</taxon>
    </lineage>
</organism>
<sequence length="97" mass="11279">MNRELLSITLQMIKPLNDLEHNLSCDIGEVVFTHPLTEMRIEIYKKLECYEWRLVLIEPTNTGVAQKVCKFDSSMCFYSSLNAALRDALLFSFINNF</sequence>
<evidence type="ECO:0000313" key="2">
    <source>
        <dbReference type="Proteomes" id="UP000189161"/>
    </source>
</evidence>
<keyword evidence="2" id="KW-1185">Reference proteome</keyword>
<comment type="caution">
    <text evidence="1">The sequence shown here is derived from an EMBL/GenBank/DDBJ whole genome shotgun (WGS) entry which is preliminary data.</text>
</comment>
<protein>
    <submittedName>
        <fullName evidence="1">Uncharacterized protein</fullName>
    </submittedName>
</protein>
<proteinExistence type="predicted"/>
<dbReference type="AlphaFoldDB" id="A0A1V3IZB3"/>
<dbReference type="EMBL" id="MLHL01000042">
    <property type="protein sequence ID" value="OOF47815.1"/>
    <property type="molecule type" value="Genomic_DNA"/>
</dbReference>
<accession>A0A1V3IZB3</accession>
<dbReference type="Proteomes" id="UP000189161">
    <property type="component" value="Unassembled WGS sequence"/>
</dbReference>
<name>A0A1V3IZB3_9PAST</name>